<dbReference type="EMBL" id="GBRH01162057">
    <property type="protein sequence ID" value="JAE35839.1"/>
    <property type="molecule type" value="Transcribed_RNA"/>
</dbReference>
<dbReference type="AlphaFoldDB" id="A0A0A9HJ33"/>
<name>A0A0A9HJ33_ARUDO</name>
<protein>
    <submittedName>
        <fullName evidence="1">Uncharacterized protein</fullName>
    </submittedName>
</protein>
<evidence type="ECO:0000313" key="1">
    <source>
        <dbReference type="EMBL" id="JAE35839.1"/>
    </source>
</evidence>
<reference evidence="1" key="1">
    <citation type="submission" date="2014-09" db="EMBL/GenBank/DDBJ databases">
        <authorList>
            <person name="Magalhaes I.L.F."/>
            <person name="Oliveira U."/>
            <person name="Santos F.R."/>
            <person name="Vidigal T.H.D.A."/>
            <person name="Brescovit A.D."/>
            <person name="Santos A.J."/>
        </authorList>
    </citation>
    <scope>NUCLEOTIDE SEQUENCE</scope>
    <source>
        <tissue evidence="1">Shoot tissue taken approximately 20 cm above the soil surface</tissue>
    </source>
</reference>
<reference evidence="1" key="2">
    <citation type="journal article" date="2015" name="Data Brief">
        <title>Shoot transcriptome of the giant reed, Arundo donax.</title>
        <authorList>
            <person name="Barrero R.A."/>
            <person name="Guerrero F.D."/>
            <person name="Moolhuijzen P."/>
            <person name="Goolsby J.A."/>
            <person name="Tidwell J."/>
            <person name="Bellgard S.E."/>
            <person name="Bellgard M.I."/>
        </authorList>
    </citation>
    <scope>NUCLEOTIDE SEQUENCE</scope>
    <source>
        <tissue evidence="1">Shoot tissue taken approximately 20 cm above the soil surface</tissue>
    </source>
</reference>
<sequence>MAFLLPARSRFPMLCLTGEDADTLEKYLGVKRTGA</sequence>
<proteinExistence type="predicted"/>
<accession>A0A0A9HJ33</accession>
<organism evidence="1">
    <name type="scientific">Arundo donax</name>
    <name type="common">Giant reed</name>
    <name type="synonym">Donax arundinaceus</name>
    <dbReference type="NCBI Taxonomy" id="35708"/>
    <lineage>
        <taxon>Eukaryota</taxon>
        <taxon>Viridiplantae</taxon>
        <taxon>Streptophyta</taxon>
        <taxon>Embryophyta</taxon>
        <taxon>Tracheophyta</taxon>
        <taxon>Spermatophyta</taxon>
        <taxon>Magnoliopsida</taxon>
        <taxon>Liliopsida</taxon>
        <taxon>Poales</taxon>
        <taxon>Poaceae</taxon>
        <taxon>PACMAD clade</taxon>
        <taxon>Arundinoideae</taxon>
        <taxon>Arundineae</taxon>
        <taxon>Arundo</taxon>
    </lineage>
</organism>